<dbReference type="OrthoDB" id="2236831at2"/>
<accession>A0A2N3LDF3</accession>
<reference evidence="1 2" key="1">
    <citation type="submission" date="2017-11" db="EMBL/GenBank/DDBJ databases">
        <title>Bacillus camelliae sp. nov., isolated from pu'er tea.</title>
        <authorList>
            <person name="Niu L."/>
        </authorList>
    </citation>
    <scope>NUCLEOTIDE SEQUENCE [LARGE SCALE GENOMIC DNA]</scope>
    <source>
        <strain evidence="1 2">7578-1</strain>
    </source>
</reference>
<dbReference type="Proteomes" id="UP000233440">
    <property type="component" value="Unassembled WGS sequence"/>
</dbReference>
<sequence>MHISHTSEDDNLKRLLSFSAIAIKSSCGEFDIYGEKDTDVRGKELVFERTRYVYNDALEYFEDNFLSQITSLGISLIPESDEDATI</sequence>
<evidence type="ECO:0000313" key="2">
    <source>
        <dbReference type="Proteomes" id="UP000233440"/>
    </source>
</evidence>
<proteinExistence type="predicted"/>
<name>A0A2N3LDF3_9BACI</name>
<dbReference type="EMBL" id="PIQO01000036">
    <property type="protein sequence ID" value="PKR82593.1"/>
    <property type="molecule type" value="Genomic_DNA"/>
</dbReference>
<dbReference type="AlphaFoldDB" id="A0A2N3LDF3"/>
<protein>
    <submittedName>
        <fullName evidence="1">Uncharacterized protein</fullName>
    </submittedName>
</protein>
<evidence type="ECO:0000313" key="1">
    <source>
        <dbReference type="EMBL" id="PKR82593.1"/>
    </source>
</evidence>
<organism evidence="1 2">
    <name type="scientific">Heyndrickxia camelliae</name>
    <dbReference type="NCBI Taxonomy" id="1707093"/>
    <lineage>
        <taxon>Bacteria</taxon>
        <taxon>Bacillati</taxon>
        <taxon>Bacillota</taxon>
        <taxon>Bacilli</taxon>
        <taxon>Bacillales</taxon>
        <taxon>Bacillaceae</taxon>
        <taxon>Heyndrickxia</taxon>
    </lineage>
</organism>
<comment type="caution">
    <text evidence="1">The sequence shown here is derived from an EMBL/GenBank/DDBJ whole genome shotgun (WGS) entry which is preliminary data.</text>
</comment>
<gene>
    <name evidence="1" type="ORF">CWO92_23580</name>
</gene>
<keyword evidence="2" id="KW-1185">Reference proteome</keyword>